<keyword evidence="3" id="KW-0411">Iron-sulfur</keyword>
<dbReference type="InterPro" id="IPR006137">
    <property type="entry name" value="NADH_UbQ_OxRdtase-like_20kDa"/>
</dbReference>
<dbReference type="EC" id="1.12.1.2" evidence="5"/>
<evidence type="ECO:0000259" key="4">
    <source>
        <dbReference type="Pfam" id="PF01058"/>
    </source>
</evidence>
<keyword evidence="3" id="KW-0003">3Fe-4S</keyword>
<evidence type="ECO:0000256" key="1">
    <source>
        <dbReference type="ARBA" id="ARBA00001927"/>
    </source>
</evidence>
<gene>
    <name evidence="5" type="ORF">MAGMO_0310</name>
</gene>
<proteinExistence type="predicted"/>
<dbReference type="InterPro" id="IPR051349">
    <property type="entry name" value="Hydrogenase_assoc-protein"/>
</dbReference>
<dbReference type="PANTHER" id="PTHR42845">
    <property type="entry name" value="COENZYME F420-REDUCING HYDROGENASE, GAMMA SUBUNIT"/>
    <property type="match status" value="1"/>
</dbReference>
<dbReference type="EMBL" id="LO017727">
    <property type="protein sequence ID" value="CRH04523.1"/>
    <property type="molecule type" value="Genomic_DNA"/>
</dbReference>
<organism evidence="5">
    <name type="scientific">Magnetococcus massalia (strain MO-1)</name>
    <dbReference type="NCBI Taxonomy" id="451514"/>
    <lineage>
        <taxon>Bacteria</taxon>
        <taxon>Pseudomonadati</taxon>
        <taxon>Pseudomonadota</taxon>
        <taxon>Magnetococcia</taxon>
        <taxon>Magnetococcales</taxon>
        <taxon>Magnetococcaceae</taxon>
        <taxon>Magnetococcus</taxon>
    </lineage>
</organism>
<evidence type="ECO:0000256" key="3">
    <source>
        <dbReference type="ARBA" id="ARBA00023291"/>
    </source>
</evidence>
<feature type="domain" description="NADH:ubiquinone oxidoreductase-like 20kDa subunit" evidence="4">
    <location>
        <begin position="24"/>
        <end position="166"/>
    </location>
</feature>
<keyword evidence="2 5" id="KW-0560">Oxidoreductase</keyword>
<reference evidence="5" key="1">
    <citation type="submission" date="2015-04" db="EMBL/GenBank/DDBJ databases">
        <authorList>
            <person name="Syromyatnikov M.Y."/>
            <person name="Popov V.N."/>
        </authorList>
    </citation>
    <scope>NUCLEOTIDE SEQUENCE</scope>
    <source>
        <strain evidence="5">MO-1</strain>
    </source>
</reference>
<dbReference type="SUPFAM" id="SSF56770">
    <property type="entry name" value="HydA/Nqo6-like"/>
    <property type="match status" value="1"/>
</dbReference>
<evidence type="ECO:0000256" key="2">
    <source>
        <dbReference type="ARBA" id="ARBA00023002"/>
    </source>
</evidence>
<accession>A0A1S7LDN2</accession>
<sequence length="287" mass="31291">MTATTPLPGPTERLKVGIFSLTGCAGDQLAILNDTDVLLGLASRVDICSFIMASSHEASCQEVGMLDLAIVEGSVCSEAEVERLKKWREHSKKLMALGTCAVWGGLPAMNAQAVPLAQLKQEVYGDETVFPDAREAKPLSAFVQVDYAVTGCPIEIEEFAEVISALLNGVEPRRPDQSVCSECRMAENRCLVQHQNRVCCGPITVAGCKARCVSYGQACYGCRGPVEDPAYDATVQLFSEHGLDKEQVIQQIRRYTAPAWVENRLTSHYQDPRHMGLGQKPVEESKS</sequence>
<dbReference type="InterPro" id="IPR037024">
    <property type="entry name" value="NiFe_Hase_small_N_sf"/>
</dbReference>
<evidence type="ECO:0000313" key="5">
    <source>
        <dbReference type="EMBL" id="CRH04523.1"/>
    </source>
</evidence>
<dbReference type="GO" id="GO:0047985">
    <property type="term" value="F:hydrogen dehydrogenase activity"/>
    <property type="evidence" value="ECO:0007669"/>
    <property type="project" value="UniProtKB-EC"/>
</dbReference>
<dbReference type="GO" id="GO:0051538">
    <property type="term" value="F:3 iron, 4 sulfur cluster binding"/>
    <property type="evidence" value="ECO:0007669"/>
    <property type="project" value="UniProtKB-KW"/>
</dbReference>
<name>A0A1S7LDN2_MAGMO</name>
<protein>
    <submittedName>
        <fullName evidence="5">Putative Hydrogen dehydrogenase delta subunit</fullName>
        <ecNumber evidence="5">1.12.1.2</ecNumber>
    </submittedName>
</protein>
<dbReference type="PANTHER" id="PTHR42845:SF3">
    <property type="entry name" value="CYTOSOLIC NIFE-HYDROGENASE, DELTA SUBUNIT"/>
    <property type="match status" value="1"/>
</dbReference>
<keyword evidence="3" id="KW-0479">Metal-binding</keyword>
<dbReference type="Pfam" id="PF01058">
    <property type="entry name" value="Oxidored_q6"/>
    <property type="match status" value="1"/>
</dbReference>
<dbReference type="GO" id="GO:0046872">
    <property type="term" value="F:metal ion binding"/>
    <property type="evidence" value="ECO:0007669"/>
    <property type="project" value="UniProtKB-KW"/>
</dbReference>
<dbReference type="AlphaFoldDB" id="A0A1S7LDN2"/>
<keyword evidence="3" id="KW-0408">Iron</keyword>
<comment type="cofactor">
    <cofactor evidence="1">
        <name>[3Fe-4S] cluster</name>
        <dbReference type="ChEBI" id="CHEBI:21137"/>
    </cofactor>
</comment>
<dbReference type="Gene3D" id="3.40.50.700">
    <property type="entry name" value="NADH:ubiquinone oxidoreductase-like, 20kDa subunit"/>
    <property type="match status" value="1"/>
</dbReference>